<dbReference type="PANTHER" id="PTHR47518">
    <property type="entry name" value="SERPENTINE RECEPTOR CLASS EPSILON-13-RELATED"/>
    <property type="match status" value="1"/>
</dbReference>
<reference evidence="4" key="1">
    <citation type="submission" date="2017-02" db="UniProtKB">
        <authorList>
            <consortium name="WormBaseParasite"/>
        </authorList>
    </citation>
    <scope>IDENTIFICATION</scope>
</reference>
<name>A0A0N5A3Q6_PARTI</name>
<comment type="similarity">
    <text evidence="1">Belongs to the nematode receptor-like protein sre family.</text>
</comment>
<evidence type="ECO:0000256" key="2">
    <source>
        <dbReference type="SAM" id="Phobius"/>
    </source>
</evidence>
<feature type="transmembrane region" description="Helical" evidence="2">
    <location>
        <begin position="76"/>
        <end position="98"/>
    </location>
</feature>
<dbReference type="GO" id="GO:0016020">
    <property type="term" value="C:membrane"/>
    <property type="evidence" value="ECO:0007669"/>
    <property type="project" value="InterPro"/>
</dbReference>
<keyword evidence="2" id="KW-0812">Transmembrane</keyword>
<evidence type="ECO:0000313" key="3">
    <source>
        <dbReference type="Proteomes" id="UP000038045"/>
    </source>
</evidence>
<keyword evidence="2" id="KW-1133">Transmembrane helix</keyword>
<evidence type="ECO:0000313" key="4">
    <source>
        <dbReference type="WBParaSite" id="PTRK_0001626050.1"/>
    </source>
</evidence>
<keyword evidence="3" id="KW-1185">Reference proteome</keyword>
<dbReference type="GO" id="GO:0007606">
    <property type="term" value="P:sensory perception of chemical stimulus"/>
    <property type="evidence" value="ECO:0007669"/>
    <property type="project" value="InterPro"/>
</dbReference>
<dbReference type="InterPro" id="IPR052854">
    <property type="entry name" value="Serpentine_rcpt_epsilon"/>
</dbReference>
<keyword evidence="2" id="KW-0472">Membrane</keyword>
<feature type="transmembrane region" description="Helical" evidence="2">
    <location>
        <begin position="42"/>
        <end position="64"/>
    </location>
</feature>
<dbReference type="InterPro" id="IPR004151">
    <property type="entry name" value="7TM_GPCR_serpentine_rcpt_Sre"/>
</dbReference>
<sequence length="149" mass="17504">MFTIIFFVNRKKYLKDLAITNLSLSEKYQITENIRTAKMLSIFLAELTFVQIILQTLLSIIVFYFRPNKMTYEDEITSNVFDIINAIFSTTFPIPIFLSHRETKKMLLKFFNYRGSKVSASEAKNVIGQNLVLTNNSHDNIRMLQDMWK</sequence>
<protein>
    <submittedName>
        <fullName evidence="4">Serpentine receptor class gamma</fullName>
    </submittedName>
</protein>
<accession>A0A0N5A3Q6</accession>
<dbReference type="AlphaFoldDB" id="A0A0N5A3Q6"/>
<dbReference type="WBParaSite" id="PTRK_0001626050.1">
    <property type="protein sequence ID" value="PTRK_0001626050.1"/>
    <property type="gene ID" value="PTRK_0001626050"/>
</dbReference>
<dbReference type="Pfam" id="PF03125">
    <property type="entry name" value="Sre"/>
    <property type="match status" value="1"/>
</dbReference>
<proteinExistence type="inferred from homology"/>
<dbReference type="Proteomes" id="UP000038045">
    <property type="component" value="Unplaced"/>
</dbReference>
<evidence type="ECO:0000256" key="1">
    <source>
        <dbReference type="ARBA" id="ARBA00006803"/>
    </source>
</evidence>
<organism evidence="3 4">
    <name type="scientific">Parastrongyloides trichosuri</name>
    <name type="common">Possum-specific nematode worm</name>
    <dbReference type="NCBI Taxonomy" id="131310"/>
    <lineage>
        <taxon>Eukaryota</taxon>
        <taxon>Metazoa</taxon>
        <taxon>Ecdysozoa</taxon>
        <taxon>Nematoda</taxon>
        <taxon>Chromadorea</taxon>
        <taxon>Rhabditida</taxon>
        <taxon>Tylenchina</taxon>
        <taxon>Panagrolaimomorpha</taxon>
        <taxon>Strongyloidoidea</taxon>
        <taxon>Strongyloididae</taxon>
        <taxon>Parastrongyloides</taxon>
    </lineage>
</organism>
<dbReference type="PANTHER" id="PTHR47518:SF11">
    <property type="entry name" value="SERPENTINE RECEPTOR, CLASS E (EPSILON)-RELATED"/>
    <property type="match status" value="1"/>
</dbReference>